<reference evidence="3" key="1">
    <citation type="journal article" date="2021" name="Proc. Natl. Acad. Sci. U.S.A.">
        <title>A Catalog of Tens of Thousands of Viruses from Human Metagenomes Reveals Hidden Associations with Chronic Diseases.</title>
        <authorList>
            <person name="Tisza M.J."/>
            <person name="Buck C.B."/>
        </authorList>
    </citation>
    <scope>NUCLEOTIDE SEQUENCE</scope>
    <source>
        <strain evidence="3">CtkOm7</strain>
    </source>
</reference>
<feature type="region of interest" description="Disordered" evidence="1">
    <location>
        <begin position="26"/>
        <end position="47"/>
    </location>
</feature>
<evidence type="ECO:0000313" key="3">
    <source>
        <dbReference type="EMBL" id="DAD95697.1"/>
    </source>
</evidence>
<protein>
    <submittedName>
        <fullName evidence="3">Replication associated protein</fullName>
    </submittedName>
</protein>
<dbReference type="InterPro" id="IPR056906">
    <property type="entry name" value="ORF2/G2P_dom"/>
</dbReference>
<organism evidence="3">
    <name type="scientific">Myoviridae sp. ctkOm7</name>
    <dbReference type="NCBI Taxonomy" id="2826690"/>
    <lineage>
        <taxon>Viruses</taxon>
        <taxon>Duplodnaviria</taxon>
        <taxon>Heunggongvirae</taxon>
        <taxon>Uroviricota</taxon>
        <taxon>Caudoviricetes</taxon>
    </lineage>
</organism>
<evidence type="ECO:0000256" key="1">
    <source>
        <dbReference type="SAM" id="MobiDB-lite"/>
    </source>
</evidence>
<accession>A0A8S5NLW5</accession>
<name>A0A8S5NLW5_9CAUD</name>
<evidence type="ECO:0000259" key="2">
    <source>
        <dbReference type="Pfam" id="PF23343"/>
    </source>
</evidence>
<feature type="domain" description="Replication-associated protein ORF2/G2P" evidence="2">
    <location>
        <begin position="70"/>
        <end position="149"/>
    </location>
</feature>
<sequence length="254" mass="29803">MRTVYREKRYYCGEYLDVYIYPTYTQARSRGKRSKPTSAAQKKLNQRHREEKLVRLLHANFTPDDLEIHLTYQHQPESPEEAQRLLRNYIRRVQRARKKQGLPPLKYIAVTEKGSKNGRYHHHVTLSGGMDRDELENLWGLGYANSRRLQFTESGLAGLGHYIVKSPLYTRAWNASKNLIDPEPKTRDGRISGKRAEELSRDTTNNAEYEKLYPGYFLADAGAWHNDVNGGKYIVARFYRRDGVFIKPKRRKRK</sequence>
<dbReference type="EMBL" id="BK015199">
    <property type="protein sequence ID" value="DAD95697.1"/>
    <property type="molecule type" value="Genomic_DNA"/>
</dbReference>
<proteinExistence type="predicted"/>
<dbReference type="Pfam" id="PF23343">
    <property type="entry name" value="REP_ORF2-G2P"/>
    <property type="match status" value="1"/>
</dbReference>